<organism evidence="1 2">
    <name type="scientific">Streptosporangium longisporum</name>
    <dbReference type="NCBI Taxonomy" id="46187"/>
    <lineage>
        <taxon>Bacteria</taxon>
        <taxon>Bacillati</taxon>
        <taxon>Actinomycetota</taxon>
        <taxon>Actinomycetes</taxon>
        <taxon>Streptosporangiales</taxon>
        <taxon>Streptosporangiaceae</taxon>
        <taxon>Streptosporangium</taxon>
    </lineage>
</organism>
<keyword evidence="2" id="KW-1185">Reference proteome</keyword>
<dbReference type="EMBL" id="BAAAWD010000016">
    <property type="protein sequence ID" value="GAA3027285.1"/>
    <property type="molecule type" value="Genomic_DNA"/>
</dbReference>
<comment type="caution">
    <text evidence="1">The sequence shown here is derived from an EMBL/GenBank/DDBJ whole genome shotgun (WGS) entry which is preliminary data.</text>
</comment>
<protein>
    <submittedName>
        <fullName evidence="1">Uncharacterized protein</fullName>
    </submittedName>
</protein>
<sequence>MTQLLNPALLAETGAVGTPDAGATALGALVSGPAARTAGGAALRVLDIVTGRVAAAVTNTTTTLADMTGLGLPVAAGATYVYEFSGTYSSSATGCYIAAGLAGPSAGPSGVVCNLHLNVGVGADTWHSGCTTAFGAFNTPGFVVAANAVTPWRMYGSFEVGATGGIVVPQFARNAGAGTITIQAGAWGWLLRVA</sequence>
<evidence type="ECO:0000313" key="1">
    <source>
        <dbReference type="EMBL" id="GAA3027285.1"/>
    </source>
</evidence>
<proteinExistence type="predicted"/>
<accession>A0ABP6L1V1</accession>
<dbReference type="Proteomes" id="UP001499930">
    <property type="component" value="Unassembled WGS sequence"/>
</dbReference>
<evidence type="ECO:0000313" key="2">
    <source>
        <dbReference type="Proteomes" id="UP001499930"/>
    </source>
</evidence>
<name>A0ABP6L1V1_9ACTN</name>
<dbReference type="RefSeq" id="WP_344901953.1">
    <property type="nucleotide sequence ID" value="NZ_BAAAWD010000016.1"/>
</dbReference>
<gene>
    <name evidence="1" type="ORF">GCM10017559_61760</name>
</gene>
<reference evidence="2" key="1">
    <citation type="journal article" date="2019" name="Int. J. Syst. Evol. Microbiol.">
        <title>The Global Catalogue of Microorganisms (GCM) 10K type strain sequencing project: providing services to taxonomists for standard genome sequencing and annotation.</title>
        <authorList>
            <consortium name="The Broad Institute Genomics Platform"/>
            <consortium name="The Broad Institute Genome Sequencing Center for Infectious Disease"/>
            <person name="Wu L."/>
            <person name="Ma J."/>
        </authorList>
    </citation>
    <scope>NUCLEOTIDE SEQUENCE [LARGE SCALE GENOMIC DNA]</scope>
    <source>
        <strain evidence="2">JCM 3106</strain>
    </source>
</reference>